<feature type="non-terminal residue" evidence="1">
    <location>
        <position position="1"/>
    </location>
</feature>
<evidence type="ECO:0000313" key="1">
    <source>
        <dbReference type="EMBL" id="PSN58511.1"/>
    </source>
</evidence>
<evidence type="ECO:0000313" key="2">
    <source>
        <dbReference type="Proteomes" id="UP000240883"/>
    </source>
</evidence>
<proteinExistence type="predicted"/>
<dbReference type="AlphaFoldDB" id="A0A2T2MZ53"/>
<reference evidence="1 2" key="1">
    <citation type="journal article" date="2018" name="Front. Microbiol.">
        <title>Genome-Wide Analysis of Corynespora cassiicola Leaf Fall Disease Putative Effectors.</title>
        <authorList>
            <person name="Lopez D."/>
            <person name="Ribeiro S."/>
            <person name="Label P."/>
            <person name="Fumanal B."/>
            <person name="Venisse J.S."/>
            <person name="Kohler A."/>
            <person name="de Oliveira R.R."/>
            <person name="Labutti K."/>
            <person name="Lipzen A."/>
            <person name="Lail K."/>
            <person name="Bauer D."/>
            <person name="Ohm R.A."/>
            <person name="Barry K.W."/>
            <person name="Spatafora J."/>
            <person name="Grigoriev I.V."/>
            <person name="Martin F.M."/>
            <person name="Pujade-Renaud V."/>
        </authorList>
    </citation>
    <scope>NUCLEOTIDE SEQUENCE [LARGE SCALE GENOMIC DNA]</scope>
    <source>
        <strain evidence="1 2">Philippines</strain>
    </source>
</reference>
<accession>A0A2T2MZ53</accession>
<sequence>GQEISNVVTLDKSRAFVGLPESVVGEINQQIKDVRTEGGSMAVVGVYNGDMGRTYNI</sequence>
<gene>
    <name evidence="1" type="ORF">BS50DRAFT_641744</name>
</gene>
<organism evidence="1 2">
    <name type="scientific">Corynespora cassiicola Philippines</name>
    <dbReference type="NCBI Taxonomy" id="1448308"/>
    <lineage>
        <taxon>Eukaryota</taxon>
        <taxon>Fungi</taxon>
        <taxon>Dikarya</taxon>
        <taxon>Ascomycota</taxon>
        <taxon>Pezizomycotina</taxon>
        <taxon>Dothideomycetes</taxon>
        <taxon>Pleosporomycetidae</taxon>
        <taxon>Pleosporales</taxon>
        <taxon>Corynesporascaceae</taxon>
        <taxon>Corynespora</taxon>
    </lineage>
</organism>
<keyword evidence="2" id="KW-1185">Reference proteome</keyword>
<dbReference type="EMBL" id="KZ678370">
    <property type="protein sequence ID" value="PSN58511.1"/>
    <property type="molecule type" value="Genomic_DNA"/>
</dbReference>
<protein>
    <submittedName>
        <fullName evidence="1">Uncharacterized protein</fullName>
    </submittedName>
</protein>
<name>A0A2T2MZ53_CORCC</name>
<dbReference type="OrthoDB" id="432483at2759"/>
<dbReference type="Proteomes" id="UP000240883">
    <property type="component" value="Unassembled WGS sequence"/>
</dbReference>